<evidence type="ECO:0000313" key="5">
    <source>
        <dbReference type="Proteomes" id="UP000504630"/>
    </source>
</evidence>
<keyword evidence="3" id="KW-0677">Repeat</keyword>
<reference evidence="6" key="1">
    <citation type="submission" date="2025-08" db="UniProtKB">
        <authorList>
            <consortium name="RefSeq"/>
        </authorList>
    </citation>
    <scope>IDENTIFICATION</scope>
</reference>
<dbReference type="Proteomes" id="UP000504630">
    <property type="component" value="Unplaced"/>
</dbReference>
<keyword evidence="2" id="KW-0732">Signal</keyword>
<keyword evidence="5" id="KW-1185">Reference proteome</keyword>
<sequence>MQIYEIDLTGNKVPQVTSSAAPMLTSLSVLRLGSNHLTSLPDGSFSACPALTELYLDNNALVSLSNFSFSGLSKLEILDLSSNRIKVLPQLMLHPLLAIETLYLQNNKIKTMPDDWFFQKEDVPYVLLSANPWACYCTLGYLHRYIDEYDINIYVRDGPLFANEPQSVVCDSPEWHKEKPLMSLKESDLCSPATELSPRRGDGHERMIVTDTAATTIPNTTPVPPVPTVVPTVVGGEEERVEPRSSWGEWLAHYLPSMPWGVTTPPECVAAE</sequence>
<evidence type="ECO:0000256" key="3">
    <source>
        <dbReference type="ARBA" id="ARBA00022737"/>
    </source>
</evidence>
<dbReference type="KEGG" id="cgob:115005664"/>
<accession>A0A6J2PCY2</accession>
<proteinExistence type="predicted"/>
<protein>
    <submittedName>
        <fullName evidence="6">Platelet glycoprotein Ib alpha chain-like</fullName>
    </submittedName>
</protein>
<keyword evidence="1" id="KW-0433">Leucine-rich repeat</keyword>
<dbReference type="GeneID" id="115005664"/>
<dbReference type="OrthoDB" id="8400687at2759"/>
<evidence type="ECO:0000313" key="6">
    <source>
        <dbReference type="RefSeq" id="XP_029283460.1"/>
    </source>
</evidence>
<feature type="domain" description="LRRCT" evidence="4">
    <location>
        <begin position="131"/>
        <end position="191"/>
    </location>
</feature>
<name>A0A6J2PCY2_COTGO</name>
<evidence type="ECO:0000259" key="4">
    <source>
        <dbReference type="SMART" id="SM00082"/>
    </source>
</evidence>
<dbReference type="InParanoid" id="A0A6J2PCY2"/>
<dbReference type="InterPro" id="IPR000483">
    <property type="entry name" value="Cys-rich_flank_reg_C"/>
</dbReference>
<gene>
    <name evidence="6" type="primary">LOC115005664</name>
</gene>
<dbReference type="GO" id="GO:0007616">
    <property type="term" value="P:long-term memory"/>
    <property type="evidence" value="ECO:0007669"/>
    <property type="project" value="TreeGrafter"/>
</dbReference>
<dbReference type="InterPro" id="IPR001611">
    <property type="entry name" value="Leu-rich_rpt"/>
</dbReference>
<dbReference type="InterPro" id="IPR003591">
    <property type="entry name" value="Leu-rich_rpt_typical-subtyp"/>
</dbReference>
<dbReference type="PANTHER" id="PTHR24366:SF158">
    <property type="entry name" value="PLATELET GLYCOPROTEIN IB ALPHA CHAIN-LIKE-RELATED"/>
    <property type="match status" value="1"/>
</dbReference>
<dbReference type="Gene3D" id="3.80.10.10">
    <property type="entry name" value="Ribonuclease Inhibitor"/>
    <property type="match status" value="1"/>
</dbReference>
<dbReference type="GO" id="GO:0005886">
    <property type="term" value="C:plasma membrane"/>
    <property type="evidence" value="ECO:0007669"/>
    <property type="project" value="TreeGrafter"/>
</dbReference>
<evidence type="ECO:0000256" key="2">
    <source>
        <dbReference type="ARBA" id="ARBA00022729"/>
    </source>
</evidence>
<dbReference type="InterPro" id="IPR032675">
    <property type="entry name" value="LRR_dom_sf"/>
</dbReference>
<dbReference type="SMART" id="SM00369">
    <property type="entry name" value="LRR_TYP"/>
    <property type="match status" value="4"/>
</dbReference>
<dbReference type="RefSeq" id="XP_029283460.1">
    <property type="nucleotide sequence ID" value="XM_029427600.1"/>
</dbReference>
<dbReference type="Pfam" id="PF13855">
    <property type="entry name" value="LRR_8"/>
    <property type="match status" value="1"/>
</dbReference>
<dbReference type="SMART" id="SM00082">
    <property type="entry name" value="LRRCT"/>
    <property type="match status" value="1"/>
</dbReference>
<dbReference type="AlphaFoldDB" id="A0A6J2PCY2"/>
<organism evidence="5 6">
    <name type="scientific">Cottoperca gobio</name>
    <name type="common">Frogmouth</name>
    <name type="synonym">Aphritis gobio</name>
    <dbReference type="NCBI Taxonomy" id="56716"/>
    <lineage>
        <taxon>Eukaryota</taxon>
        <taxon>Metazoa</taxon>
        <taxon>Chordata</taxon>
        <taxon>Craniata</taxon>
        <taxon>Vertebrata</taxon>
        <taxon>Euteleostomi</taxon>
        <taxon>Actinopterygii</taxon>
        <taxon>Neopterygii</taxon>
        <taxon>Teleostei</taxon>
        <taxon>Neoteleostei</taxon>
        <taxon>Acanthomorphata</taxon>
        <taxon>Eupercaria</taxon>
        <taxon>Perciformes</taxon>
        <taxon>Notothenioidei</taxon>
        <taxon>Bovichtidae</taxon>
        <taxon>Cottoperca</taxon>
    </lineage>
</organism>
<evidence type="ECO:0000256" key="1">
    <source>
        <dbReference type="ARBA" id="ARBA00022614"/>
    </source>
</evidence>
<dbReference type="PROSITE" id="PS51450">
    <property type="entry name" value="LRR"/>
    <property type="match status" value="3"/>
</dbReference>
<dbReference type="SUPFAM" id="SSF52058">
    <property type="entry name" value="L domain-like"/>
    <property type="match status" value="1"/>
</dbReference>
<dbReference type="SMART" id="SM00364">
    <property type="entry name" value="LRR_BAC"/>
    <property type="match status" value="4"/>
</dbReference>
<dbReference type="PANTHER" id="PTHR24366">
    <property type="entry name" value="IG(IMMUNOGLOBULIN) AND LRR(LEUCINE RICH REPEAT) DOMAINS"/>
    <property type="match status" value="1"/>
</dbReference>